<keyword evidence="1" id="KW-0472">Membrane</keyword>
<keyword evidence="1" id="KW-1133">Transmembrane helix</keyword>
<sequence>MIEGNTARRIVVKAHRWIGLTLGLLWVLQGLTGGFLVFYRDLDRLAVPAPKAGPMASLDAIVRSAKVATGDAVLTRLSLTDSHRDLIEVLYNAPAGEQRALVVDASSARVLRATDAAPRTPFNGQAWRWIYAFHQGLNAGRRGEILIGLSGLMLFATVLGGLWLGWPRRRAWKAAFAVRRWRKLEHRLFGWHRAIGLAAGSALLVSAVTGIYMTFPDQSRALAATIVPMGDGSARGDAGRSAINGIGKAVSPQQALNRALETFPRAQFVRIMLPGPTSPDYVVRLRQPGETPPWLGTTSVSVDAASGRILRVHDPRTAPLIERIFDATLSVHNGEVAGLPGRILVMLSGLALATLYVLGVRAWWDGKKRKAERNARRAQRSPSSAASSV</sequence>
<accession>A0ABU9Y523</accession>
<feature type="transmembrane region" description="Helical" evidence="1">
    <location>
        <begin position="145"/>
        <end position="167"/>
    </location>
</feature>
<evidence type="ECO:0000313" key="2">
    <source>
        <dbReference type="EMBL" id="MEN2790900.1"/>
    </source>
</evidence>
<feature type="transmembrane region" description="Helical" evidence="1">
    <location>
        <begin position="188"/>
        <end position="212"/>
    </location>
</feature>
<reference evidence="2 3" key="1">
    <citation type="submission" date="2024-05" db="EMBL/GenBank/DDBJ databases">
        <authorList>
            <person name="Liu Q."/>
            <person name="Xin Y.-H."/>
        </authorList>
    </citation>
    <scope>NUCLEOTIDE SEQUENCE [LARGE SCALE GENOMIC DNA]</scope>
    <source>
        <strain evidence="2 3">CGMCC 1.10181</strain>
    </source>
</reference>
<name>A0ABU9Y523_9SPHN</name>
<dbReference type="PANTHER" id="PTHR34219">
    <property type="entry name" value="IRON-REGULATED INNER MEMBRANE PROTEIN-RELATED"/>
    <property type="match status" value="1"/>
</dbReference>
<dbReference type="EMBL" id="JBDIME010000013">
    <property type="protein sequence ID" value="MEN2790900.1"/>
    <property type="molecule type" value="Genomic_DNA"/>
</dbReference>
<gene>
    <name evidence="2" type="ORF">ABC974_14765</name>
</gene>
<proteinExistence type="predicted"/>
<dbReference type="RefSeq" id="WP_343892810.1">
    <property type="nucleotide sequence ID" value="NZ_BAAAEH010000065.1"/>
</dbReference>
<dbReference type="InterPro" id="IPR005625">
    <property type="entry name" value="PepSY-ass_TM"/>
</dbReference>
<dbReference type="Pfam" id="PF03929">
    <property type="entry name" value="PepSY_TM"/>
    <property type="match status" value="1"/>
</dbReference>
<keyword evidence="3" id="KW-1185">Reference proteome</keyword>
<feature type="transmembrane region" description="Helical" evidence="1">
    <location>
        <begin position="343"/>
        <end position="364"/>
    </location>
</feature>
<feature type="transmembrane region" description="Helical" evidence="1">
    <location>
        <begin position="17"/>
        <end position="39"/>
    </location>
</feature>
<organism evidence="2 3">
    <name type="scientific">Sphingomonas oligophenolica</name>
    <dbReference type="NCBI Taxonomy" id="301154"/>
    <lineage>
        <taxon>Bacteria</taxon>
        <taxon>Pseudomonadati</taxon>
        <taxon>Pseudomonadota</taxon>
        <taxon>Alphaproteobacteria</taxon>
        <taxon>Sphingomonadales</taxon>
        <taxon>Sphingomonadaceae</taxon>
        <taxon>Sphingomonas</taxon>
    </lineage>
</organism>
<evidence type="ECO:0000313" key="3">
    <source>
        <dbReference type="Proteomes" id="UP001419910"/>
    </source>
</evidence>
<evidence type="ECO:0000256" key="1">
    <source>
        <dbReference type="SAM" id="Phobius"/>
    </source>
</evidence>
<protein>
    <submittedName>
        <fullName evidence="2">PepSY-associated TM helix domain-containing protein</fullName>
    </submittedName>
</protein>
<comment type="caution">
    <text evidence="2">The sequence shown here is derived from an EMBL/GenBank/DDBJ whole genome shotgun (WGS) entry which is preliminary data.</text>
</comment>
<dbReference type="Proteomes" id="UP001419910">
    <property type="component" value="Unassembled WGS sequence"/>
</dbReference>
<keyword evidence="1" id="KW-0812">Transmembrane</keyword>